<organism evidence="5 6">
    <name type="scientific">Photobacterium sanctipauli</name>
    <dbReference type="NCBI Taxonomy" id="1342794"/>
    <lineage>
        <taxon>Bacteria</taxon>
        <taxon>Pseudomonadati</taxon>
        <taxon>Pseudomonadota</taxon>
        <taxon>Gammaproteobacteria</taxon>
        <taxon>Vibrionales</taxon>
        <taxon>Vibrionaceae</taxon>
        <taxon>Photobacterium</taxon>
    </lineage>
</organism>
<comment type="caution">
    <text evidence="5">The sequence shown here is derived from an EMBL/GenBank/DDBJ whole genome shotgun (WGS) entry which is preliminary data.</text>
</comment>
<dbReference type="RefSeq" id="WP_107272410.1">
    <property type="nucleotide sequence ID" value="NZ_PYMA01000016.1"/>
</dbReference>
<dbReference type="InterPro" id="IPR036390">
    <property type="entry name" value="WH_DNA-bd_sf"/>
</dbReference>
<evidence type="ECO:0000313" key="5">
    <source>
        <dbReference type="EMBL" id="PSW16857.1"/>
    </source>
</evidence>
<dbReference type="InterPro" id="IPR036388">
    <property type="entry name" value="WH-like_DNA-bd_sf"/>
</dbReference>
<dbReference type="InterPro" id="IPR011663">
    <property type="entry name" value="UTRA"/>
</dbReference>
<name>A0A2T3NMW5_9GAMM</name>
<sequence>MRVYLEIAKQLEDDLRNKYSYGDYLPSESKLAAHFSVNRHTVRRAIDELVAAGLIMRHQGKGNMVLNQPSDYYLHSGAHFTGNLLEQGSLPRCEVLQARVTHASESLANKLNCEQEQKIIHLRTFRKINGIPRTVIDHYLPEYSWWPVLKNFQSGSLHQFIKKELGVELIRKSTRLRAQAPNTEYCRLLKINSSIPLLKIRTTNVIKGSDVVGEYSSSHTRSDVVELVMEH</sequence>
<dbReference type="SMART" id="SM00866">
    <property type="entry name" value="UTRA"/>
    <property type="match status" value="1"/>
</dbReference>
<evidence type="ECO:0000256" key="2">
    <source>
        <dbReference type="ARBA" id="ARBA00023125"/>
    </source>
</evidence>
<evidence type="ECO:0000313" key="6">
    <source>
        <dbReference type="Proteomes" id="UP000241771"/>
    </source>
</evidence>
<dbReference type="InterPro" id="IPR050679">
    <property type="entry name" value="Bact_HTH_transcr_reg"/>
</dbReference>
<dbReference type="SMART" id="SM00345">
    <property type="entry name" value="HTH_GNTR"/>
    <property type="match status" value="1"/>
</dbReference>
<evidence type="ECO:0000256" key="1">
    <source>
        <dbReference type="ARBA" id="ARBA00023015"/>
    </source>
</evidence>
<feature type="domain" description="HTH gntR-type" evidence="4">
    <location>
        <begin position="1"/>
        <end position="68"/>
    </location>
</feature>
<dbReference type="EMBL" id="PYMA01000016">
    <property type="protein sequence ID" value="PSW16857.1"/>
    <property type="molecule type" value="Genomic_DNA"/>
</dbReference>
<proteinExistence type="predicted"/>
<dbReference type="Gene3D" id="3.40.1410.10">
    <property type="entry name" value="Chorismate lyase-like"/>
    <property type="match status" value="1"/>
</dbReference>
<dbReference type="Pfam" id="PF00392">
    <property type="entry name" value="GntR"/>
    <property type="match status" value="1"/>
</dbReference>
<evidence type="ECO:0000256" key="3">
    <source>
        <dbReference type="ARBA" id="ARBA00023163"/>
    </source>
</evidence>
<dbReference type="PROSITE" id="PS50949">
    <property type="entry name" value="HTH_GNTR"/>
    <property type="match status" value="1"/>
</dbReference>
<keyword evidence="3" id="KW-0804">Transcription</keyword>
<gene>
    <name evidence="5" type="primary">phnF</name>
    <name evidence="5" type="ORF">C9I98_20085</name>
</gene>
<dbReference type="NCBIfam" id="TIGR02325">
    <property type="entry name" value="C_P_lyase_phnF"/>
    <property type="match status" value="1"/>
</dbReference>
<dbReference type="AlphaFoldDB" id="A0A2T3NMW5"/>
<keyword evidence="6" id="KW-1185">Reference proteome</keyword>
<dbReference type="PRINTS" id="PR00035">
    <property type="entry name" value="HTHGNTR"/>
</dbReference>
<dbReference type="Pfam" id="PF07702">
    <property type="entry name" value="UTRA"/>
    <property type="match status" value="1"/>
</dbReference>
<keyword evidence="2" id="KW-0238">DNA-binding</keyword>
<dbReference type="Proteomes" id="UP000241771">
    <property type="component" value="Unassembled WGS sequence"/>
</dbReference>
<dbReference type="Gene3D" id="1.10.10.10">
    <property type="entry name" value="Winged helix-like DNA-binding domain superfamily/Winged helix DNA-binding domain"/>
    <property type="match status" value="1"/>
</dbReference>
<accession>A0A2T3NMW5</accession>
<dbReference type="GO" id="GO:0003677">
    <property type="term" value="F:DNA binding"/>
    <property type="evidence" value="ECO:0007669"/>
    <property type="project" value="UniProtKB-KW"/>
</dbReference>
<dbReference type="SUPFAM" id="SSF46785">
    <property type="entry name" value="Winged helix' DNA-binding domain"/>
    <property type="match status" value="1"/>
</dbReference>
<evidence type="ECO:0000259" key="4">
    <source>
        <dbReference type="PROSITE" id="PS50949"/>
    </source>
</evidence>
<keyword evidence="1" id="KW-0805">Transcription regulation</keyword>
<dbReference type="GO" id="GO:0003700">
    <property type="term" value="F:DNA-binding transcription factor activity"/>
    <property type="evidence" value="ECO:0007669"/>
    <property type="project" value="InterPro"/>
</dbReference>
<protein>
    <submittedName>
        <fullName evidence="5">Phosphonate metabolism transcriptional regulator PhnF</fullName>
    </submittedName>
</protein>
<dbReference type="InterPro" id="IPR012702">
    <property type="entry name" value="CP_lyase_PhnF"/>
</dbReference>
<reference evidence="5 6" key="1">
    <citation type="submission" date="2018-01" db="EMBL/GenBank/DDBJ databases">
        <title>Whole genome sequencing of Histamine producing bacteria.</title>
        <authorList>
            <person name="Butler K."/>
        </authorList>
    </citation>
    <scope>NUCLEOTIDE SEQUENCE [LARGE SCALE GENOMIC DNA]</scope>
    <source>
        <strain evidence="5 6">DSM 100436</strain>
    </source>
</reference>
<dbReference type="SUPFAM" id="SSF64288">
    <property type="entry name" value="Chorismate lyase-like"/>
    <property type="match status" value="1"/>
</dbReference>
<dbReference type="InterPro" id="IPR000524">
    <property type="entry name" value="Tscrpt_reg_HTH_GntR"/>
</dbReference>
<dbReference type="CDD" id="cd07377">
    <property type="entry name" value="WHTH_GntR"/>
    <property type="match status" value="1"/>
</dbReference>
<dbReference type="PANTHER" id="PTHR44846:SF16">
    <property type="entry name" value="TRANSCRIPTIONAL REGULATOR PHNF-RELATED"/>
    <property type="match status" value="1"/>
</dbReference>
<dbReference type="PANTHER" id="PTHR44846">
    <property type="entry name" value="MANNOSYL-D-GLYCERATE TRANSPORT/METABOLISM SYSTEM REPRESSOR MNGR-RELATED"/>
    <property type="match status" value="1"/>
</dbReference>
<dbReference type="InterPro" id="IPR028978">
    <property type="entry name" value="Chorismate_lyase_/UTRA_dom_sf"/>
</dbReference>